<dbReference type="OrthoDB" id="5967287at2759"/>
<feature type="compositionally biased region" description="Polar residues" evidence="1">
    <location>
        <begin position="257"/>
        <end position="270"/>
    </location>
</feature>
<dbReference type="GO" id="GO:0035097">
    <property type="term" value="C:histone methyltransferase complex"/>
    <property type="evidence" value="ECO:0007669"/>
    <property type="project" value="TreeGrafter"/>
</dbReference>
<organism evidence="3 4">
    <name type="scientific">Stichopus japonicus</name>
    <name type="common">Sea cucumber</name>
    <dbReference type="NCBI Taxonomy" id="307972"/>
    <lineage>
        <taxon>Eukaryota</taxon>
        <taxon>Metazoa</taxon>
        <taxon>Echinodermata</taxon>
        <taxon>Eleutherozoa</taxon>
        <taxon>Echinozoa</taxon>
        <taxon>Holothuroidea</taxon>
        <taxon>Aspidochirotacea</taxon>
        <taxon>Aspidochirotida</taxon>
        <taxon>Stichopodidae</taxon>
        <taxon>Apostichopus</taxon>
    </lineage>
</organism>
<dbReference type="GO" id="GO:0045944">
    <property type="term" value="P:positive regulation of transcription by RNA polymerase II"/>
    <property type="evidence" value="ECO:0007669"/>
    <property type="project" value="TreeGrafter"/>
</dbReference>
<sequence length="1498" mass="161059">MDKLTEVIITCKGKADDPDIQEKISGLLQKVSSTSGADEGTCCLKSVEPWNSVRVTFNLPREAAVRLQELARSGDNALINLGILSVQIANGEQLDLNAIRELLQQEMAPPPNILPSASQSTNATVEPLSHHDTEPVEQKQIATSQPFQTPLTLPAINYSQHQQSPKPPLRPMSGGSFLPSQAPISSPGFSHPQISVASSGMKSPFPISQSLSIGNIPTGIPSPHLGNVNKTSTTAGNLASSFPSVYSIAMPMGGNQRPPNQTPVLQNLPSLPTPQTPPIGNFPWSRGSKPSRFLATRPPSGIGPLNQMQMFSGPSNLPTNLPGSIPSIGPIPSPSTIPIPRQEAPPASKPKKKRVKRTRRPKEKIPAIPLPPPLMPPDPKPPPATEGLLPQKPPGLPLPIAMTPISPNEVPISAVKEVIPNPNITSVPQTQHTRFPFNQTQVLQTGRSDVSMTSPLLVNLLQSDFPSNQLPLSSGDQMKGTGTGPGLTSHRMPSATNVPPMTGASPTRHPGTGLPHLMIAVSQFQGPRNQPPSFHHSLQGTPRISLSQQGLSRESVRPDSMPKSSEHFQQPFFPQVPFPRGVPGGIPTNFNRFQMPQVNFPQSSPQRHIMQQSTSHIGSTEQRMQNQHTQSNWAGLPPTMTTVSSMIPSDSAVPTSVSTAGKRHTTQSPKLYARDQLVKSAFDEESALAGMTEAERDTFVAAAKIAQDSKPSITGVEAHTPDSALPRANLNHGKLPPVPASMDGFLAQGQHGKSPSHMFAIENLAVSDQQMSESMKNFSSLTGKEQRLERSSANVSHSFFPQVPSLTDGRKPSPHISMQTSQRATSITIDEVSNQNIDVSNVQTLPLSAVTQSKPASFQDKPAAHHGQTSQPPNPFLSLPRPVSSSPAFTPSFSEKSQQFVTSSGPTSRMPVPQGWPMSAIDTKAGDPFQFDNKQRGPNVDYHGKHTLQAPITPKLGNYPYDWPFPNISPPTQNLSSEGLQFMARLAAVPNETEPKTQEPSQFMSKEGQKVIKEDKPHLKALLNEISPSADGQTASSRSVKRLSSEEKSERKRRKSSPRPASEQIQTPAQAHGKVDQPSGSLELPRVPTAEELSFNLQQARAHSLDLLKSGTGYPPLPKSAPSSPRAKGRPKSVENQPQYGMQQSDVFQGKHTGCSSPGSAATGNTIKTTGTNSKSSGKSKESKSRSKSPKASGNKSHKVDQPGFAAVQPATTACSVPFAGVHEFHPPVGLNIRGPAKPGPLSFPSRKTPTPVNEQKGPMSPTLPTYGPKQFQQQGQFPSVESQRISSLSARPVSPFKSASALLSSFALSAGKVPDFAVTTPGPSQSPISSPRYVTSPPLHQVPATTISGNSGIETKADLHGYCDSLHESVTETNENLSGLHSPCTDPKIEVPPYPSEPIEISEAEQNHEHQIINFPFRSQSDVSPSLWKPANNTKTDRKEDNTTMRMPSEGCHMSTSSDVKNAQSTYYNLSKQEKETDRCHYQSDVSAAEKQEDSLD</sequence>
<feature type="compositionally biased region" description="Polar residues" evidence="1">
    <location>
        <begin position="178"/>
        <end position="201"/>
    </location>
</feature>
<feature type="compositionally biased region" description="Pro residues" evidence="1">
    <location>
        <begin position="368"/>
        <end position="384"/>
    </location>
</feature>
<reference evidence="3 4" key="1">
    <citation type="journal article" date="2017" name="PLoS Biol.">
        <title>The sea cucumber genome provides insights into morphological evolution and visceral regeneration.</title>
        <authorList>
            <person name="Zhang X."/>
            <person name="Sun L."/>
            <person name="Yuan J."/>
            <person name="Sun Y."/>
            <person name="Gao Y."/>
            <person name="Zhang L."/>
            <person name="Li S."/>
            <person name="Dai H."/>
            <person name="Hamel J.F."/>
            <person name="Liu C."/>
            <person name="Yu Y."/>
            <person name="Liu S."/>
            <person name="Lin W."/>
            <person name="Guo K."/>
            <person name="Jin S."/>
            <person name="Xu P."/>
            <person name="Storey K.B."/>
            <person name="Huan P."/>
            <person name="Zhang T."/>
            <person name="Zhou Y."/>
            <person name="Zhang J."/>
            <person name="Lin C."/>
            <person name="Li X."/>
            <person name="Xing L."/>
            <person name="Huo D."/>
            <person name="Sun M."/>
            <person name="Wang L."/>
            <person name="Mercier A."/>
            <person name="Li F."/>
            <person name="Yang H."/>
            <person name="Xiang J."/>
        </authorList>
    </citation>
    <scope>NUCLEOTIDE SEQUENCE [LARGE SCALE GENOMIC DNA]</scope>
    <source>
        <strain evidence="3">Shaxun</strain>
        <tissue evidence="3">Muscle</tissue>
    </source>
</reference>
<dbReference type="EMBL" id="MRZV01001773">
    <property type="protein sequence ID" value="PIK35968.1"/>
    <property type="molecule type" value="Genomic_DNA"/>
</dbReference>
<feature type="domain" description="Nuclear receptor coactivator 6 TRADD-N" evidence="2">
    <location>
        <begin position="6"/>
        <end position="97"/>
    </location>
</feature>
<feature type="compositionally biased region" description="Polar residues" evidence="1">
    <location>
        <begin position="1026"/>
        <end position="1035"/>
    </location>
</feature>
<feature type="region of interest" description="Disordered" evidence="1">
    <location>
        <begin position="852"/>
        <end position="943"/>
    </location>
</feature>
<feature type="compositionally biased region" description="Polar residues" evidence="1">
    <location>
        <begin position="1455"/>
        <end position="1472"/>
    </location>
</feature>
<feature type="region of interest" description="Disordered" evidence="1">
    <location>
        <begin position="469"/>
        <end position="567"/>
    </location>
</feature>
<keyword evidence="4" id="KW-1185">Reference proteome</keyword>
<evidence type="ECO:0000313" key="3">
    <source>
        <dbReference type="EMBL" id="PIK35968.1"/>
    </source>
</evidence>
<comment type="caution">
    <text evidence="3">The sequence shown here is derived from an EMBL/GenBank/DDBJ whole genome shotgun (WGS) entry which is preliminary data.</text>
</comment>
<feature type="compositionally biased region" description="Basic and acidic residues" evidence="1">
    <location>
        <begin position="1473"/>
        <end position="1498"/>
    </location>
</feature>
<dbReference type="InterPro" id="IPR026638">
    <property type="entry name" value="NCOA6"/>
</dbReference>
<dbReference type="PANTHER" id="PTHR15690:SF0">
    <property type="entry name" value="NUCLEAR RECEPTOR COACTIVATOR 6"/>
    <property type="match status" value="1"/>
</dbReference>
<feature type="region of interest" description="Disordered" evidence="1">
    <location>
        <begin position="1025"/>
        <end position="1202"/>
    </location>
</feature>
<evidence type="ECO:0000313" key="4">
    <source>
        <dbReference type="Proteomes" id="UP000230750"/>
    </source>
</evidence>
<feature type="region of interest" description="Disordered" evidence="1">
    <location>
        <begin position="1232"/>
        <end position="1259"/>
    </location>
</feature>
<feature type="region of interest" description="Disordered" evidence="1">
    <location>
        <begin position="159"/>
        <end position="201"/>
    </location>
</feature>
<dbReference type="PANTHER" id="PTHR15690">
    <property type="entry name" value="NUCLEAR RECEPTOR COACTIVATOR 6"/>
    <property type="match status" value="1"/>
</dbReference>
<dbReference type="GO" id="GO:0003713">
    <property type="term" value="F:transcription coactivator activity"/>
    <property type="evidence" value="ECO:0007669"/>
    <property type="project" value="InterPro"/>
</dbReference>
<protein>
    <recommendedName>
        <fullName evidence="2">Nuclear receptor coactivator 6 TRADD-N domain-containing protein</fullName>
    </recommendedName>
</protein>
<gene>
    <name evidence="3" type="ORF">BSL78_27199</name>
</gene>
<proteinExistence type="predicted"/>
<feature type="compositionally biased region" description="Basic residues" evidence="1">
    <location>
        <begin position="349"/>
        <end position="362"/>
    </location>
</feature>
<dbReference type="Proteomes" id="UP000230750">
    <property type="component" value="Unassembled WGS sequence"/>
</dbReference>
<feature type="compositionally biased region" description="Polar residues" evidence="1">
    <location>
        <begin position="306"/>
        <end position="321"/>
    </location>
</feature>
<feature type="compositionally biased region" description="Polar residues" evidence="1">
    <location>
        <begin position="1154"/>
        <end position="1173"/>
    </location>
</feature>
<feature type="region of interest" description="Disordered" evidence="1">
    <location>
        <begin position="1417"/>
        <end position="1498"/>
    </location>
</feature>
<dbReference type="GO" id="GO:0005667">
    <property type="term" value="C:transcription regulator complex"/>
    <property type="evidence" value="ECO:0007669"/>
    <property type="project" value="TreeGrafter"/>
</dbReference>
<feature type="region of interest" description="Disordered" evidence="1">
    <location>
        <begin position="775"/>
        <end position="824"/>
    </location>
</feature>
<accession>A0A2G8JJQ3</accession>
<evidence type="ECO:0000256" key="1">
    <source>
        <dbReference type="SAM" id="MobiDB-lite"/>
    </source>
</evidence>
<feature type="compositionally biased region" description="Polar residues" evidence="1">
    <location>
        <begin position="522"/>
        <end position="552"/>
    </location>
</feature>
<dbReference type="STRING" id="307972.A0A2G8JJQ3"/>
<evidence type="ECO:0000259" key="2">
    <source>
        <dbReference type="Pfam" id="PF13820"/>
    </source>
</evidence>
<feature type="compositionally biased region" description="Polar residues" evidence="1">
    <location>
        <begin position="883"/>
        <end position="907"/>
    </location>
</feature>
<name>A0A2G8JJQ3_STIJA</name>
<feature type="compositionally biased region" description="Polar residues" evidence="1">
    <location>
        <begin position="1134"/>
        <end position="1147"/>
    </location>
</feature>
<feature type="region of interest" description="Disordered" evidence="1">
    <location>
        <begin position="249"/>
        <end position="387"/>
    </location>
</feature>
<dbReference type="InterPro" id="IPR032715">
    <property type="entry name" value="NCOA6_TRADD-N"/>
</dbReference>
<dbReference type="Pfam" id="PF13820">
    <property type="entry name" value="NCOA6_TRADD-N"/>
    <property type="match status" value="1"/>
</dbReference>